<comment type="caution">
    <text evidence="8">The sequence shown here is derived from an EMBL/GenBank/DDBJ whole genome shotgun (WGS) entry which is preliminary data.</text>
</comment>
<dbReference type="PANTHER" id="PTHR46383">
    <property type="entry name" value="ASPARTATE AMINOTRANSFERASE"/>
    <property type="match status" value="1"/>
</dbReference>
<evidence type="ECO:0000313" key="9">
    <source>
        <dbReference type="Proteomes" id="UP000243688"/>
    </source>
</evidence>
<dbReference type="PANTHER" id="PTHR46383:SF1">
    <property type="entry name" value="ASPARTATE AMINOTRANSFERASE"/>
    <property type="match status" value="1"/>
</dbReference>
<dbReference type="Gene3D" id="3.40.640.10">
    <property type="entry name" value="Type I PLP-dependent aspartate aminotransferase-like (Major domain)"/>
    <property type="match status" value="1"/>
</dbReference>
<dbReference type="Pfam" id="PF00155">
    <property type="entry name" value="Aminotran_1_2"/>
    <property type="match status" value="1"/>
</dbReference>
<protein>
    <recommendedName>
        <fullName evidence="6">Aminotransferase</fullName>
        <ecNumber evidence="6">2.6.1.-</ecNumber>
    </recommendedName>
</protein>
<dbReference type="EMBL" id="MOXJ01000051">
    <property type="protein sequence ID" value="PDO09257.1"/>
    <property type="molecule type" value="Genomic_DNA"/>
</dbReference>
<dbReference type="FunFam" id="3.40.640.10:FF:000033">
    <property type="entry name" value="Aspartate aminotransferase"/>
    <property type="match status" value="1"/>
</dbReference>
<evidence type="ECO:0000256" key="6">
    <source>
        <dbReference type="RuleBase" id="RU000481"/>
    </source>
</evidence>
<dbReference type="GO" id="GO:0008483">
    <property type="term" value="F:transaminase activity"/>
    <property type="evidence" value="ECO:0007669"/>
    <property type="project" value="UniProtKB-KW"/>
</dbReference>
<comment type="similarity">
    <text evidence="2 6">Belongs to the class-I pyridoxal-phosphate-dependent aminotransferase family.</text>
</comment>
<organism evidence="8 9">
    <name type="scientific">Candidatus Reconcilbacillus cellulovorans</name>
    <dbReference type="NCBI Taxonomy" id="1906605"/>
    <lineage>
        <taxon>Bacteria</taxon>
        <taxon>Bacillati</taxon>
        <taxon>Bacillota</taxon>
        <taxon>Bacilli</taxon>
        <taxon>Bacillales</taxon>
        <taxon>Paenibacillaceae</taxon>
        <taxon>Candidatus Reconcilbacillus</taxon>
    </lineage>
</organism>
<reference evidence="8 9" key="1">
    <citation type="submission" date="2016-12" db="EMBL/GenBank/DDBJ databases">
        <title>Candidatus Reconcilibacillus cellulovorans genome.</title>
        <authorList>
            <person name="Kolinko S."/>
            <person name="Wu Y.-W."/>
            <person name="Tachea F."/>
            <person name="Denzel E."/>
            <person name="Hiras J."/>
            <person name="Baecker N."/>
            <person name="Chan L.J."/>
            <person name="Eichorst S.A."/>
            <person name="Frey D."/>
            <person name="Adams P.D."/>
            <person name="Pray T."/>
            <person name="Tanjore D."/>
            <person name="Petzold C.J."/>
            <person name="Gladden J.M."/>
            <person name="Simmons B.A."/>
            <person name="Singer S.W."/>
        </authorList>
    </citation>
    <scope>NUCLEOTIDE SEQUENCE [LARGE SCALE GENOMIC DNA]</scope>
    <source>
        <strain evidence="8">JTherm</strain>
    </source>
</reference>
<evidence type="ECO:0000259" key="7">
    <source>
        <dbReference type="Pfam" id="PF00155"/>
    </source>
</evidence>
<comment type="cofactor">
    <cofactor evidence="1 6">
        <name>pyridoxal 5'-phosphate</name>
        <dbReference type="ChEBI" id="CHEBI:597326"/>
    </cofactor>
</comment>
<keyword evidence="3 6" id="KW-0032">Aminotransferase</keyword>
<keyword evidence="5" id="KW-0663">Pyridoxal phosphate</keyword>
<proteinExistence type="inferred from homology"/>
<feature type="domain" description="Aminotransferase class I/classII large" evidence="7">
    <location>
        <begin position="32"/>
        <end position="386"/>
    </location>
</feature>
<evidence type="ECO:0000313" key="8">
    <source>
        <dbReference type="EMBL" id="PDO09257.1"/>
    </source>
</evidence>
<dbReference type="PROSITE" id="PS00105">
    <property type="entry name" value="AA_TRANSFER_CLASS_1"/>
    <property type="match status" value="1"/>
</dbReference>
<accession>A0A2A6DXM6</accession>
<dbReference type="InterPro" id="IPR015424">
    <property type="entry name" value="PyrdxlP-dep_Trfase"/>
</dbReference>
<evidence type="ECO:0000256" key="1">
    <source>
        <dbReference type="ARBA" id="ARBA00001933"/>
    </source>
</evidence>
<evidence type="ECO:0000256" key="4">
    <source>
        <dbReference type="ARBA" id="ARBA00022679"/>
    </source>
</evidence>
<evidence type="ECO:0000256" key="3">
    <source>
        <dbReference type="ARBA" id="ARBA00022576"/>
    </source>
</evidence>
<dbReference type="InterPro" id="IPR015422">
    <property type="entry name" value="PyrdxlP-dep_Trfase_small"/>
</dbReference>
<evidence type="ECO:0000256" key="5">
    <source>
        <dbReference type="ARBA" id="ARBA00022898"/>
    </source>
</evidence>
<dbReference type="InterPro" id="IPR004838">
    <property type="entry name" value="NHTrfase_class1_PyrdxlP-BS"/>
</dbReference>
<sequence length="394" mass="43429">MLGLSNRVKAISPSATLAIDTRVKEMIQKGEDVINLSVGEPDTPTPLRASYRAIEGIVNGFTKYTNSSGIVELRKRLARKLAEENGLEYDPEQIVVSVGGKHSLYNAFMAICNPGDEVVLPAPYWVSYIEQIKLADAVPVIVTTDESTGFKLTPQMLASAITPRTKALVLNSPSNPTGAAYTREELQALAAIVVERDIYVISDEIYEKLLYTGEHVSIAALGPELKERTLVVNGFSKAFGMTGWRLGYMAGPKDVMKAVADFQSHVTSNVTSIAQLAALGALDDYDPAQREMFRERLEYVYGRIAAMQHVRCVKPQGAFYVFPNVGDCFGKTFRGAVIRDADHLCELILEHCRVGVVAGTGFGAPRNIRISYAVRLERLREAMDRLERFFAEIE</sequence>
<dbReference type="CDD" id="cd00609">
    <property type="entry name" value="AAT_like"/>
    <property type="match status" value="1"/>
</dbReference>
<dbReference type="InterPro" id="IPR004839">
    <property type="entry name" value="Aminotransferase_I/II_large"/>
</dbReference>
<dbReference type="GO" id="GO:0030170">
    <property type="term" value="F:pyridoxal phosphate binding"/>
    <property type="evidence" value="ECO:0007669"/>
    <property type="project" value="InterPro"/>
</dbReference>
<dbReference type="GO" id="GO:0006520">
    <property type="term" value="P:amino acid metabolic process"/>
    <property type="evidence" value="ECO:0007669"/>
    <property type="project" value="InterPro"/>
</dbReference>
<gene>
    <name evidence="8" type="ORF">BLM47_13580</name>
</gene>
<keyword evidence="4 6" id="KW-0808">Transferase</keyword>
<dbReference type="EC" id="2.6.1.-" evidence="6"/>
<evidence type="ECO:0000256" key="2">
    <source>
        <dbReference type="ARBA" id="ARBA00007441"/>
    </source>
</evidence>
<dbReference type="AlphaFoldDB" id="A0A2A6DXM6"/>
<dbReference type="SUPFAM" id="SSF53383">
    <property type="entry name" value="PLP-dependent transferases"/>
    <property type="match status" value="1"/>
</dbReference>
<name>A0A2A6DXM6_9BACL</name>
<dbReference type="Gene3D" id="3.90.1150.10">
    <property type="entry name" value="Aspartate Aminotransferase, domain 1"/>
    <property type="match status" value="1"/>
</dbReference>
<dbReference type="Proteomes" id="UP000243688">
    <property type="component" value="Unassembled WGS sequence"/>
</dbReference>
<dbReference type="InterPro" id="IPR050596">
    <property type="entry name" value="AspAT/PAT-like"/>
</dbReference>
<dbReference type="InterPro" id="IPR015421">
    <property type="entry name" value="PyrdxlP-dep_Trfase_major"/>
</dbReference>